<dbReference type="Proteomes" id="UP000076532">
    <property type="component" value="Unassembled WGS sequence"/>
</dbReference>
<dbReference type="EMBL" id="KV417558">
    <property type="protein sequence ID" value="KZP20008.1"/>
    <property type="molecule type" value="Genomic_DNA"/>
</dbReference>
<name>A0A166IN33_9AGAM</name>
<organism evidence="2 3">
    <name type="scientific">Athelia psychrophila</name>
    <dbReference type="NCBI Taxonomy" id="1759441"/>
    <lineage>
        <taxon>Eukaryota</taxon>
        <taxon>Fungi</taxon>
        <taxon>Dikarya</taxon>
        <taxon>Basidiomycota</taxon>
        <taxon>Agaricomycotina</taxon>
        <taxon>Agaricomycetes</taxon>
        <taxon>Agaricomycetidae</taxon>
        <taxon>Atheliales</taxon>
        <taxon>Atheliaceae</taxon>
        <taxon>Athelia</taxon>
    </lineage>
</organism>
<gene>
    <name evidence="2" type="ORF">FIBSPDRAFT_1045102</name>
</gene>
<evidence type="ECO:0000313" key="3">
    <source>
        <dbReference type="Proteomes" id="UP000076532"/>
    </source>
</evidence>
<evidence type="ECO:0000313" key="2">
    <source>
        <dbReference type="EMBL" id="KZP20008.1"/>
    </source>
</evidence>
<feature type="chain" id="PRO_5007875397" evidence="1">
    <location>
        <begin position="25"/>
        <end position="336"/>
    </location>
</feature>
<sequence length="336" mass="38069">MANNIIRNSFFVVVLLLLSKAILDNVIMGRLRSQKNLTPPAPPVQSSSTPSVDYYPPAWDRERFLDADRGDLATLTEDQIATMREGLRAELGEQAFEEFFEEMWRRTKLREGIPEREVGPPNFMTAMSRHAHGKKDDEWPEWGFVGFRATYGDEDAWAAFLKRFGEVLDETFDFYASVKGMAEVRAKFRVRWIEDPALDGAAPQEIGNRFRGMEHTDCFFPHSLCLSVTQKALESVLTSPMPASAKLRWRPQIPFVLAVAAECGERIPNNPGEEDEEEAGDNFRGYFNVAVESLLDELFTIVVTDMSAPYEFGAFVKGEDIWRSRIGDPHPAYVGN</sequence>
<accession>A0A166IN33</accession>
<evidence type="ECO:0000256" key="1">
    <source>
        <dbReference type="SAM" id="SignalP"/>
    </source>
</evidence>
<dbReference type="AlphaFoldDB" id="A0A166IN33"/>
<feature type="signal peptide" evidence="1">
    <location>
        <begin position="1"/>
        <end position="24"/>
    </location>
</feature>
<keyword evidence="1" id="KW-0732">Signal</keyword>
<keyword evidence="3" id="KW-1185">Reference proteome</keyword>
<dbReference type="OrthoDB" id="4869816at2759"/>
<proteinExistence type="predicted"/>
<reference evidence="2 3" key="1">
    <citation type="journal article" date="2016" name="Mol. Biol. Evol.">
        <title>Comparative Genomics of Early-Diverging Mushroom-Forming Fungi Provides Insights into the Origins of Lignocellulose Decay Capabilities.</title>
        <authorList>
            <person name="Nagy L.G."/>
            <person name="Riley R."/>
            <person name="Tritt A."/>
            <person name="Adam C."/>
            <person name="Daum C."/>
            <person name="Floudas D."/>
            <person name="Sun H."/>
            <person name="Yadav J.S."/>
            <person name="Pangilinan J."/>
            <person name="Larsson K.H."/>
            <person name="Matsuura K."/>
            <person name="Barry K."/>
            <person name="Labutti K."/>
            <person name="Kuo R."/>
            <person name="Ohm R.A."/>
            <person name="Bhattacharya S.S."/>
            <person name="Shirouzu T."/>
            <person name="Yoshinaga Y."/>
            <person name="Martin F.M."/>
            <person name="Grigoriev I.V."/>
            <person name="Hibbett D.S."/>
        </authorList>
    </citation>
    <scope>NUCLEOTIDE SEQUENCE [LARGE SCALE GENOMIC DNA]</scope>
    <source>
        <strain evidence="2 3">CBS 109695</strain>
    </source>
</reference>
<protein>
    <submittedName>
        <fullName evidence="2">Uncharacterized protein</fullName>
    </submittedName>
</protein>